<name>A0A810L3N7_9ACTN</name>
<dbReference type="InterPro" id="IPR036388">
    <property type="entry name" value="WH-like_DNA-bd_sf"/>
</dbReference>
<dbReference type="InterPro" id="IPR005158">
    <property type="entry name" value="BTAD"/>
</dbReference>
<dbReference type="CDD" id="cd15831">
    <property type="entry name" value="BTAD"/>
    <property type="match status" value="1"/>
</dbReference>
<feature type="domain" description="Bacterial transcriptional activator" evidence="7">
    <location>
        <begin position="91"/>
        <end position="235"/>
    </location>
</feature>
<dbReference type="Gene3D" id="1.10.10.10">
    <property type="entry name" value="Winged helix-like DNA-binding domain superfamily/Winged helix DNA-binding domain"/>
    <property type="match status" value="1"/>
</dbReference>
<evidence type="ECO:0000313" key="9">
    <source>
        <dbReference type="Proteomes" id="UP000680750"/>
    </source>
</evidence>
<dbReference type="PRINTS" id="PR00364">
    <property type="entry name" value="DISEASERSIST"/>
</dbReference>
<dbReference type="GO" id="GO:0043531">
    <property type="term" value="F:ADP binding"/>
    <property type="evidence" value="ECO:0007669"/>
    <property type="project" value="InterPro"/>
</dbReference>
<dbReference type="InterPro" id="IPR011990">
    <property type="entry name" value="TPR-like_helical_dom_sf"/>
</dbReference>
<dbReference type="InterPro" id="IPR027417">
    <property type="entry name" value="P-loop_NTPase"/>
</dbReference>
<dbReference type="Pfam" id="PF03704">
    <property type="entry name" value="BTAD"/>
    <property type="match status" value="1"/>
</dbReference>
<evidence type="ECO:0000256" key="4">
    <source>
        <dbReference type="ARBA" id="ARBA00023163"/>
    </source>
</evidence>
<keyword evidence="9" id="KW-1185">Reference proteome</keyword>
<dbReference type="Gene3D" id="1.25.40.10">
    <property type="entry name" value="Tetratricopeptide repeat domain"/>
    <property type="match status" value="2"/>
</dbReference>
<keyword evidence="4" id="KW-0804">Transcription</keyword>
<dbReference type="SMART" id="SM00862">
    <property type="entry name" value="Trans_reg_C"/>
    <property type="match status" value="1"/>
</dbReference>
<dbReference type="PANTHER" id="PTHR35807:SF1">
    <property type="entry name" value="TRANSCRIPTIONAL REGULATOR REDD"/>
    <property type="match status" value="1"/>
</dbReference>
<gene>
    <name evidence="8" type="ORF">Asera_42780</name>
</gene>
<dbReference type="InterPro" id="IPR001867">
    <property type="entry name" value="OmpR/PhoB-type_DNA-bd"/>
</dbReference>
<dbReference type="Pfam" id="PF13401">
    <property type="entry name" value="AAA_22"/>
    <property type="match status" value="1"/>
</dbReference>
<sequence length="1018" mass="107732">MLGPLSVRAADGTAVPVPGERCRAVLAVLLWHANRPVPVSVLTEAVWHGAPPDSAASNLQTYVSRLRRLLPAVSLTHAYGAYRLTVPDDELDLSVYAARVEAGRAALAAGDAAAAAAGLRAALGLWRDRPLVDVDVPLLEPDADALEDDRLAVVEDCMEAELAGGRHADLVGELQALVGKHPLRERLRGQLLRALAASGRTAEALEAYARARDELADALGTEPGPQLRELHTRILRGEIVAAPAPRPTLTPASVCQLPAQVPDFTGRRDELAALTALLSAATDTVPVAVVTGTPGGGKTALAVRAAHSVRAHYPDGQLFTHLAGGSGRPRDPADILAELLRALGVAGPSLPDGLAERAAAYRSLLAGRRVLVVLDDATDAAQVRPLLPGTPGSAVLVTGRRQLPGLSGHAHPVRLGPLGAAEARAMLAAAVGADRLAAEPEATDRILAACGRLPLALRVAGARLADRPDWAVETLADRLDDEQRRLDELAVDDVEVRASLSLSYAGLAAPVRRGLRLLALLDPVTVADWSIAALLGGADPTAEHGEASEADTDRVVGALLAANLLDPVGRDRAGQPRYRLHDLLRTYGRERARTEDPVEARRAAIRRLFHRAATLTVLADEGVPRQEPVPRLPDDPPAPTATGPLVHRIRRDPRAFLDAERANLIAAAIHVAGQGRTGQAAWFAGHLHPQLWLDGRTEDLIRLHTAIRDAAGATGDEPARLRTEYLLGRVLTRRGEHDAALRAVTRCEHEAERLGLTHLFACCLATRGHLLRSTATDADDSLGYARRAVELFAELGDRAAATAAQRELALALNRAGRSDEAFAVLEQAVAGARELADPALQALVLNGYGVWSMGAGRYAQAREAGLECLAALRRLDDRVGGLQAQCQIGLADLALGHHDEAVRRFASARADALAYGDAEIAAFGTVVVATSWIADGRPDESVPVLERCVRTFRELSQPRRVAQGLRVLAAAYDALDRAADAERARAEAAGLDGYDGTGAPRTLSTRLLLRLAAGNTTD</sequence>
<keyword evidence="3" id="KW-0238">DNA-binding</keyword>
<dbReference type="GO" id="GO:0003677">
    <property type="term" value="F:DNA binding"/>
    <property type="evidence" value="ECO:0007669"/>
    <property type="project" value="UniProtKB-KW"/>
</dbReference>
<evidence type="ECO:0000313" key="8">
    <source>
        <dbReference type="EMBL" id="BCJ30170.1"/>
    </source>
</evidence>
<dbReference type="PANTHER" id="PTHR35807">
    <property type="entry name" value="TRANSCRIPTIONAL REGULATOR REDD-RELATED"/>
    <property type="match status" value="1"/>
</dbReference>
<reference evidence="8" key="1">
    <citation type="submission" date="2020-08" db="EMBL/GenBank/DDBJ databases">
        <title>Whole genome shotgun sequence of Actinocatenispora sera NBRC 101916.</title>
        <authorList>
            <person name="Komaki H."/>
            <person name="Tamura T."/>
        </authorList>
    </citation>
    <scope>NUCLEOTIDE SEQUENCE</scope>
    <source>
        <strain evidence="8">NBRC 101916</strain>
    </source>
</reference>
<proteinExistence type="inferred from homology"/>
<dbReference type="SUPFAM" id="SSF46894">
    <property type="entry name" value="C-terminal effector domain of the bipartite response regulators"/>
    <property type="match status" value="1"/>
</dbReference>
<evidence type="ECO:0000259" key="6">
    <source>
        <dbReference type="SMART" id="SM00862"/>
    </source>
</evidence>
<feature type="region of interest" description="Disordered" evidence="5">
    <location>
        <begin position="625"/>
        <end position="644"/>
    </location>
</feature>
<evidence type="ECO:0000256" key="1">
    <source>
        <dbReference type="ARBA" id="ARBA00005820"/>
    </source>
</evidence>
<dbReference type="Gene3D" id="3.40.50.300">
    <property type="entry name" value="P-loop containing nucleotide triphosphate hydrolases"/>
    <property type="match status" value="1"/>
</dbReference>
<keyword evidence="2" id="KW-0805">Transcription regulation</keyword>
<dbReference type="InterPro" id="IPR051677">
    <property type="entry name" value="AfsR-DnrI-RedD_regulator"/>
</dbReference>
<dbReference type="GO" id="GO:0006355">
    <property type="term" value="P:regulation of DNA-templated transcription"/>
    <property type="evidence" value="ECO:0007669"/>
    <property type="project" value="InterPro"/>
</dbReference>
<evidence type="ECO:0000256" key="5">
    <source>
        <dbReference type="SAM" id="MobiDB-lite"/>
    </source>
</evidence>
<organism evidence="8 9">
    <name type="scientific">Actinocatenispora sera</name>
    <dbReference type="NCBI Taxonomy" id="390989"/>
    <lineage>
        <taxon>Bacteria</taxon>
        <taxon>Bacillati</taxon>
        <taxon>Actinomycetota</taxon>
        <taxon>Actinomycetes</taxon>
        <taxon>Micromonosporales</taxon>
        <taxon>Micromonosporaceae</taxon>
        <taxon>Actinocatenispora</taxon>
    </lineage>
</organism>
<dbReference type="SUPFAM" id="SSF48452">
    <property type="entry name" value="TPR-like"/>
    <property type="match status" value="3"/>
</dbReference>
<accession>A0A810L3N7</accession>
<dbReference type="AlphaFoldDB" id="A0A810L3N7"/>
<dbReference type="GO" id="GO:0000160">
    <property type="term" value="P:phosphorelay signal transduction system"/>
    <property type="evidence" value="ECO:0007669"/>
    <property type="project" value="InterPro"/>
</dbReference>
<evidence type="ECO:0000259" key="7">
    <source>
        <dbReference type="SMART" id="SM01043"/>
    </source>
</evidence>
<dbReference type="EMBL" id="AP023354">
    <property type="protein sequence ID" value="BCJ30170.1"/>
    <property type="molecule type" value="Genomic_DNA"/>
</dbReference>
<evidence type="ECO:0000256" key="2">
    <source>
        <dbReference type="ARBA" id="ARBA00023015"/>
    </source>
</evidence>
<comment type="similarity">
    <text evidence="1">Belongs to the AfsR/DnrI/RedD regulatory family.</text>
</comment>
<feature type="domain" description="OmpR/PhoB-type" evidence="6">
    <location>
        <begin position="12"/>
        <end position="84"/>
    </location>
</feature>
<dbReference type="SMART" id="SM01043">
    <property type="entry name" value="BTAD"/>
    <property type="match status" value="1"/>
</dbReference>
<dbReference type="InterPro" id="IPR016032">
    <property type="entry name" value="Sig_transdc_resp-reg_C-effctor"/>
</dbReference>
<dbReference type="InterPro" id="IPR049945">
    <property type="entry name" value="AAA_22"/>
</dbReference>
<evidence type="ECO:0000256" key="3">
    <source>
        <dbReference type="ARBA" id="ARBA00023125"/>
    </source>
</evidence>
<dbReference type="SUPFAM" id="SSF52540">
    <property type="entry name" value="P-loop containing nucleoside triphosphate hydrolases"/>
    <property type="match status" value="1"/>
</dbReference>
<dbReference type="KEGG" id="aser:Asera_42780"/>
<protein>
    <submittedName>
        <fullName evidence="8">SARP family transcriptional regulator</fullName>
    </submittedName>
</protein>
<dbReference type="Proteomes" id="UP000680750">
    <property type="component" value="Chromosome"/>
</dbReference>